<dbReference type="GO" id="GO:0004144">
    <property type="term" value="F:diacylglycerol O-acyltransferase activity"/>
    <property type="evidence" value="ECO:0007669"/>
    <property type="project" value="TreeGrafter"/>
</dbReference>
<comment type="caution">
    <text evidence="15">The sequence shown here is derived from an EMBL/GenBank/DDBJ whole genome shotgun (WGS) entry which is preliminary data.</text>
</comment>
<reference evidence="15 16" key="1">
    <citation type="submission" date="2024-02" db="EMBL/GenBank/DDBJ databases">
        <title>Chromosome-scale genome assembly of the rough periwinkle Littorina saxatilis.</title>
        <authorList>
            <person name="De Jode A."/>
            <person name="Faria R."/>
            <person name="Formenti G."/>
            <person name="Sims Y."/>
            <person name="Smith T.P."/>
            <person name="Tracey A."/>
            <person name="Wood J.M.D."/>
            <person name="Zagrodzka Z.B."/>
            <person name="Johannesson K."/>
            <person name="Butlin R.K."/>
            <person name="Leder E.H."/>
        </authorList>
    </citation>
    <scope>NUCLEOTIDE SEQUENCE [LARGE SCALE GENOMIC DNA]</scope>
    <source>
        <strain evidence="15">Snail1</strain>
        <tissue evidence="15">Muscle</tissue>
    </source>
</reference>
<comment type="similarity">
    <text evidence="4 14">Belongs to the diacylglycerol acyltransferase family.</text>
</comment>
<sequence>MTTIMIRKQLLGDYGSAVKQTVGVSHFSILFMFGGWTGVFLILYLLFTEYWYLSLLYGAWYYYDRKTHLTGGRGKDSVRRWRIWDYYRDYFPVKLVKTCDLDPNRNYIFPCHPHGIMCFAPFLNFSTEASGFSKTFPGLEPHLMTLSIQYKYPLFREYMMCSGAVDVAKESVEWHLKSHPKGGQALAIVVGGAAEVLVTKPGSTELKLKNRKGFVKMALRHGASLVPVYSFGENELFNVVENAEGSWGWAFQQIVMKIFGYNLPIFYGRSKFFFMVPNKTPIYSIVGEPIHVDKVESPTPEQVEQLHQRYVHAVVSLFEKHKHLANFPKEKHLIVS</sequence>
<evidence type="ECO:0000256" key="8">
    <source>
        <dbReference type="ARBA" id="ARBA00022798"/>
    </source>
</evidence>
<evidence type="ECO:0000256" key="10">
    <source>
        <dbReference type="ARBA" id="ARBA00022989"/>
    </source>
</evidence>
<proteinExistence type="inferred from homology"/>
<evidence type="ECO:0000256" key="6">
    <source>
        <dbReference type="ARBA" id="ARBA00022679"/>
    </source>
</evidence>
<evidence type="ECO:0000256" key="13">
    <source>
        <dbReference type="ARBA" id="ARBA00023315"/>
    </source>
</evidence>
<dbReference type="Proteomes" id="UP001374579">
    <property type="component" value="Unassembled WGS sequence"/>
</dbReference>
<keyword evidence="9 14" id="KW-0256">Endoplasmic reticulum</keyword>
<evidence type="ECO:0000256" key="2">
    <source>
        <dbReference type="ARBA" id="ARBA00004771"/>
    </source>
</evidence>
<evidence type="ECO:0000256" key="4">
    <source>
        <dbReference type="ARBA" id="ARBA00005420"/>
    </source>
</evidence>
<keyword evidence="6 14" id="KW-0808">Transferase</keyword>
<evidence type="ECO:0000256" key="3">
    <source>
        <dbReference type="ARBA" id="ARBA00005189"/>
    </source>
</evidence>
<dbReference type="EMBL" id="JBAMIC010000024">
    <property type="protein sequence ID" value="KAK7089965.1"/>
    <property type="molecule type" value="Genomic_DNA"/>
</dbReference>
<comment type="caution">
    <text evidence="14">Lacks conserved residue(s) required for the propagation of feature annotation.</text>
</comment>
<dbReference type="InterPro" id="IPR007130">
    <property type="entry name" value="DAGAT"/>
</dbReference>
<keyword evidence="8" id="KW-0319">Glycerol metabolism</keyword>
<keyword evidence="12 14" id="KW-0472">Membrane</keyword>
<keyword evidence="10 14" id="KW-1133">Transmembrane helix</keyword>
<accession>A0AAN9ANA7</accession>
<evidence type="ECO:0000256" key="14">
    <source>
        <dbReference type="RuleBase" id="RU367023"/>
    </source>
</evidence>
<dbReference type="GO" id="GO:0006071">
    <property type="term" value="P:glycerol metabolic process"/>
    <property type="evidence" value="ECO:0007669"/>
    <property type="project" value="UniProtKB-KW"/>
</dbReference>
<dbReference type="GO" id="GO:0019432">
    <property type="term" value="P:triglyceride biosynthetic process"/>
    <property type="evidence" value="ECO:0007669"/>
    <property type="project" value="TreeGrafter"/>
</dbReference>
<comment type="pathway">
    <text evidence="2">Glycerolipid metabolism; triacylglycerol biosynthesis.</text>
</comment>
<dbReference type="PANTHER" id="PTHR12317">
    <property type="entry name" value="DIACYLGLYCEROL O-ACYLTRANSFERASE"/>
    <property type="match status" value="1"/>
</dbReference>
<dbReference type="PANTHER" id="PTHR12317:SF0">
    <property type="entry name" value="ACYLTRANSFERASE"/>
    <property type="match status" value="1"/>
</dbReference>
<evidence type="ECO:0000256" key="9">
    <source>
        <dbReference type="ARBA" id="ARBA00022824"/>
    </source>
</evidence>
<keyword evidence="13" id="KW-0012">Acyltransferase</keyword>
<keyword evidence="7 14" id="KW-0812">Transmembrane</keyword>
<dbReference type="GO" id="GO:0005789">
    <property type="term" value="C:endoplasmic reticulum membrane"/>
    <property type="evidence" value="ECO:0007669"/>
    <property type="project" value="UniProtKB-SubCell"/>
</dbReference>
<keyword evidence="16" id="KW-1185">Reference proteome</keyword>
<evidence type="ECO:0000256" key="7">
    <source>
        <dbReference type="ARBA" id="ARBA00022692"/>
    </source>
</evidence>
<feature type="transmembrane region" description="Helical" evidence="14">
    <location>
        <begin position="27"/>
        <end position="47"/>
    </location>
</feature>
<evidence type="ECO:0000256" key="12">
    <source>
        <dbReference type="ARBA" id="ARBA00023136"/>
    </source>
</evidence>
<dbReference type="CDD" id="cd07987">
    <property type="entry name" value="LPLAT_MGAT-like"/>
    <property type="match status" value="1"/>
</dbReference>
<dbReference type="Pfam" id="PF03982">
    <property type="entry name" value="DAGAT"/>
    <property type="match status" value="1"/>
</dbReference>
<keyword evidence="5" id="KW-0444">Lipid biosynthesis</keyword>
<evidence type="ECO:0000256" key="1">
    <source>
        <dbReference type="ARBA" id="ARBA00004477"/>
    </source>
</evidence>
<dbReference type="AlphaFoldDB" id="A0AAN9ANA7"/>
<comment type="pathway">
    <text evidence="3">Lipid metabolism.</text>
</comment>
<evidence type="ECO:0000256" key="5">
    <source>
        <dbReference type="ARBA" id="ARBA00022516"/>
    </source>
</evidence>
<keyword evidence="11" id="KW-0443">Lipid metabolism</keyword>
<evidence type="ECO:0000256" key="11">
    <source>
        <dbReference type="ARBA" id="ARBA00023098"/>
    </source>
</evidence>
<evidence type="ECO:0000313" key="15">
    <source>
        <dbReference type="EMBL" id="KAK7089965.1"/>
    </source>
</evidence>
<evidence type="ECO:0000313" key="16">
    <source>
        <dbReference type="Proteomes" id="UP001374579"/>
    </source>
</evidence>
<comment type="subcellular location">
    <subcellularLocation>
        <location evidence="1 14">Endoplasmic reticulum membrane</location>
        <topology evidence="1 14">Multi-pass membrane protein</topology>
    </subcellularLocation>
</comment>
<protein>
    <recommendedName>
        <fullName evidence="14">Acyltransferase</fullName>
        <ecNumber evidence="14">2.3.1.-</ecNumber>
    </recommendedName>
</protein>
<organism evidence="15 16">
    <name type="scientific">Littorina saxatilis</name>
    <dbReference type="NCBI Taxonomy" id="31220"/>
    <lineage>
        <taxon>Eukaryota</taxon>
        <taxon>Metazoa</taxon>
        <taxon>Spiralia</taxon>
        <taxon>Lophotrochozoa</taxon>
        <taxon>Mollusca</taxon>
        <taxon>Gastropoda</taxon>
        <taxon>Caenogastropoda</taxon>
        <taxon>Littorinimorpha</taxon>
        <taxon>Littorinoidea</taxon>
        <taxon>Littorinidae</taxon>
        <taxon>Littorina</taxon>
    </lineage>
</organism>
<gene>
    <name evidence="15" type="ORF">V1264_009837</name>
</gene>
<dbReference type="EC" id="2.3.1.-" evidence="14"/>
<name>A0AAN9ANA7_9CAEN</name>